<organism evidence="6 7">
    <name type="scientific">Trichostrongylus colubriformis</name>
    <name type="common">Black scour worm</name>
    <dbReference type="NCBI Taxonomy" id="6319"/>
    <lineage>
        <taxon>Eukaryota</taxon>
        <taxon>Metazoa</taxon>
        <taxon>Ecdysozoa</taxon>
        <taxon>Nematoda</taxon>
        <taxon>Chromadorea</taxon>
        <taxon>Rhabditida</taxon>
        <taxon>Rhabditina</taxon>
        <taxon>Rhabditomorpha</taxon>
        <taxon>Strongyloidea</taxon>
        <taxon>Trichostrongylidae</taxon>
        <taxon>Trichostrongylus</taxon>
    </lineage>
</organism>
<dbReference type="Proteomes" id="UP001331761">
    <property type="component" value="Unassembled WGS sequence"/>
</dbReference>
<comment type="caution">
    <text evidence="6">The sequence shown here is derived from an EMBL/GenBank/DDBJ whole genome shotgun (WGS) entry which is preliminary data.</text>
</comment>
<dbReference type="GO" id="GO:0004034">
    <property type="term" value="F:aldose 1-epimerase activity"/>
    <property type="evidence" value="ECO:0007669"/>
    <property type="project" value="TreeGrafter"/>
</dbReference>
<evidence type="ECO:0000256" key="2">
    <source>
        <dbReference type="ARBA" id="ARBA00004947"/>
    </source>
</evidence>
<dbReference type="InterPro" id="IPR008183">
    <property type="entry name" value="Aldose_1/G6P_1-epimerase"/>
</dbReference>
<reference evidence="6 7" key="1">
    <citation type="submission" date="2019-10" db="EMBL/GenBank/DDBJ databases">
        <title>Assembly and Annotation for the nematode Trichostrongylus colubriformis.</title>
        <authorList>
            <person name="Martin J."/>
        </authorList>
    </citation>
    <scope>NUCLEOTIDE SEQUENCE [LARGE SCALE GENOMIC DNA]</scope>
    <source>
        <strain evidence="6">G859</strain>
        <tissue evidence="6">Whole worm</tissue>
    </source>
</reference>
<comment type="pathway">
    <text evidence="2">Carbohydrate metabolism; galactose metabolism.</text>
</comment>
<dbReference type="EMBL" id="WIXE01012571">
    <property type="protein sequence ID" value="KAK5975834.1"/>
    <property type="molecule type" value="Genomic_DNA"/>
</dbReference>
<dbReference type="InterPro" id="IPR014718">
    <property type="entry name" value="GH-type_carb-bd"/>
</dbReference>
<dbReference type="GO" id="GO:0006006">
    <property type="term" value="P:glucose metabolic process"/>
    <property type="evidence" value="ECO:0007669"/>
    <property type="project" value="TreeGrafter"/>
</dbReference>
<evidence type="ECO:0000256" key="4">
    <source>
        <dbReference type="ARBA" id="ARBA00032729"/>
    </source>
</evidence>
<protein>
    <recommendedName>
        <fullName evidence="3">Galactose mutarotase</fullName>
    </recommendedName>
    <alternativeName>
        <fullName evidence="4">Aldose 1-epimerase</fullName>
    </alternativeName>
</protein>
<proteinExistence type="predicted"/>
<gene>
    <name evidence="6" type="ORF">GCK32_020122</name>
</gene>
<evidence type="ECO:0000256" key="3">
    <source>
        <dbReference type="ARBA" id="ARBA00021023"/>
    </source>
</evidence>
<dbReference type="Gene3D" id="2.70.98.10">
    <property type="match status" value="1"/>
</dbReference>
<accession>A0AAN8FGE2</accession>
<dbReference type="AlphaFoldDB" id="A0AAN8FGE2"/>
<dbReference type="Pfam" id="PF01263">
    <property type="entry name" value="Aldose_epim"/>
    <property type="match status" value="1"/>
</dbReference>
<evidence type="ECO:0000256" key="5">
    <source>
        <dbReference type="ARBA" id="ARBA00045743"/>
    </source>
</evidence>
<comment type="catalytic activity">
    <reaction evidence="1">
        <text>alpha-D-galactose = beta-D-galactose</text>
        <dbReference type="Rhea" id="RHEA:28675"/>
        <dbReference type="ChEBI" id="CHEBI:27667"/>
        <dbReference type="ChEBI" id="CHEBI:28061"/>
        <dbReference type="EC" id="5.1.3.3"/>
    </reaction>
    <physiologicalReaction direction="right-to-left" evidence="1">
        <dbReference type="Rhea" id="RHEA:28677"/>
    </physiologicalReaction>
</comment>
<dbReference type="GO" id="GO:0033499">
    <property type="term" value="P:galactose catabolic process via UDP-galactose, Leloir pathway"/>
    <property type="evidence" value="ECO:0007669"/>
    <property type="project" value="TreeGrafter"/>
</dbReference>
<name>A0AAN8FGE2_TRICO</name>
<dbReference type="PANTHER" id="PTHR10091">
    <property type="entry name" value="ALDOSE-1-EPIMERASE"/>
    <property type="match status" value="1"/>
</dbReference>
<evidence type="ECO:0000313" key="6">
    <source>
        <dbReference type="EMBL" id="KAK5975834.1"/>
    </source>
</evidence>
<comment type="function">
    <text evidence="5">Mutarotase that catalyzes the interconversion of beta-D-galactose and alpha-D-galactose during galactose metabolism. Beta-D-galactose is metabolized in the liver into glucose 1-phosphate, the primary metabolic fuel, by the action of four enzymes that constitute the Leloir pathway: GALM, GALK1 (galactokinase), GALT (galactose-1-phosphate uridylyltransferase) and GALE (UDP-galactose-4'-epimerase). Involved in the maintenance of the equilibrium between the beta- and alpha-anomers of galactose, therefore ensuring a sufficient supply of the alpha-anomer for GALK1. Also active on D-glucose although shows a preference for galactose over glucose.</text>
</comment>
<keyword evidence="7" id="KW-1185">Reference proteome</keyword>
<evidence type="ECO:0000256" key="1">
    <source>
        <dbReference type="ARBA" id="ARBA00001712"/>
    </source>
</evidence>
<sequence>MDDKGNLDIDNDLVLSTDRPRPHALTLYSPISGIEMVAATSYPVLHLYGSRHLNCNNGKRGEHYRSGKALAIEPQFHTGALNYANFPSIRFSPEKPYFQEIVYTFSTITKDDQ</sequence>
<evidence type="ECO:0000313" key="7">
    <source>
        <dbReference type="Proteomes" id="UP001331761"/>
    </source>
</evidence>
<dbReference type="InterPro" id="IPR011013">
    <property type="entry name" value="Gal_mutarotase_sf_dom"/>
</dbReference>
<dbReference type="PANTHER" id="PTHR10091:SF0">
    <property type="entry name" value="GALACTOSE MUTAROTASE"/>
    <property type="match status" value="1"/>
</dbReference>
<dbReference type="SUPFAM" id="SSF74650">
    <property type="entry name" value="Galactose mutarotase-like"/>
    <property type="match status" value="1"/>
</dbReference>
<dbReference type="GO" id="GO:0030246">
    <property type="term" value="F:carbohydrate binding"/>
    <property type="evidence" value="ECO:0007669"/>
    <property type="project" value="InterPro"/>
</dbReference>